<comment type="caution">
    <text evidence="2">The sequence shown here is derived from an EMBL/GenBank/DDBJ whole genome shotgun (WGS) entry which is preliminary data.</text>
</comment>
<reference evidence="2" key="1">
    <citation type="journal article" date="2020" name="BMC Genomics">
        <title>Correction to: Identification and distribution of gene clusters required for synthesis of sphingolipid metabolism inhibitors in diverse species of the filamentous fungus Fusarium.</title>
        <authorList>
            <person name="Kim H.S."/>
            <person name="Lohmar J.M."/>
            <person name="Busman M."/>
            <person name="Brown D.W."/>
            <person name="Naumann T.A."/>
            <person name="Divon H.H."/>
            <person name="Lysoe E."/>
            <person name="Uhlig S."/>
            <person name="Proctor R.H."/>
        </authorList>
    </citation>
    <scope>NUCLEOTIDE SEQUENCE</scope>
    <source>
        <strain evidence="2">NRRL 22465</strain>
    </source>
</reference>
<organism evidence="2 3">
    <name type="scientific">Fusarium zealandicum</name>
    <dbReference type="NCBI Taxonomy" id="1053134"/>
    <lineage>
        <taxon>Eukaryota</taxon>
        <taxon>Fungi</taxon>
        <taxon>Dikarya</taxon>
        <taxon>Ascomycota</taxon>
        <taxon>Pezizomycotina</taxon>
        <taxon>Sordariomycetes</taxon>
        <taxon>Hypocreomycetidae</taxon>
        <taxon>Hypocreales</taxon>
        <taxon>Nectriaceae</taxon>
        <taxon>Fusarium</taxon>
        <taxon>Fusarium staphyleae species complex</taxon>
    </lineage>
</organism>
<dbReference type="AlphaFoldDB" id="A0A8H4UTU5"/>
<feature type="compositionally biased region" description="Basic residues" evidence="1">
    <location>
        <begin position="79"/>
        <end position="98"/>
    </location>
</feature>
<name>A0A8H4UTU5_9HYPO</name>
<proteinExistence type="predicted"/>
<feature type="region of interest" description="Disordered" evidence="1">
    <location>
        <begin position="1"/>
        <end position="55"/>
    </location>
</feature>
<feature type="region of interest" description="Disordered" evidence="1">
    <location>
        <begin position="72"/>
        <end position="108"/>
    </location>
</feature>
<evidence type="ECO:0000313" key="3">
    <source>
        <dbReference type="Proteomes" id="UP000635477"/>
    </source>
</evidence>
<dbReference type="EMBL" id="JABEYC010000048">
    <property type="protein sequence ID" value="KAF4983796.1"/>
    <property type="molecule type" value="Genomic_DNA"/>
</dbReference>
<dbReference type="Proteomes" id="UP000635477">
    <property type="component" value="Unassembled WGS sequence"/>
</dbReference>
<sequence length="150" mass="17198">MSSGYDSEEDARLEENFQAGRRQQERLRHESREVVSKRNHARNSSSCREKEYQRSGSCWSIFFKHCCGMTDDSAAPQRSSKHKSRHRRDGSVIRHSRGSRPSGSDDVYIDVLPTLDPRDATYAGMVMGSRGVRRFDGARDARHVSGHDYY</sequence>
<feature type="compositionally biased region" description="Basic and acidic residues" evidence="1">
    <location>
        <begin position="22"/>
        <end position="36"/>
    </location>
</feature>
<keyword evidence="3" id="KW-1185">Reference proteome</keyword>
<reference evidence="2" key="2">
    <citation type="submission" date="2020-05" db="EMBL/GenBank/DDBJ databases">
        <authorList>
            <person name="Kim H.-S."/>
            <person name="Proctor R.H."/>
            <person name="Brown D.W."/>
        </authorList>
    </citation>
    <scope>NUCLEOTIDE SEQUENCE</scope>
    <source>
        <strain evidence="2">NRRL 22465</strain>
    </source>
</reference>
<feature type="compositionally biased region" description="Acidic residues" evidence="1">
    <location>
        <begin position="1"/>
        <end position="12"/>
    </location>
</feature>
<protein>
    <submittedName>
        <fullName evidence="2">Uncharacterized protein</fullName>
    </submittedName>
</protein>
<evidence type="ECO:0000313" key="2">
    <source>
        <dbReference type="EMBL" id="KAF4983796.1"/>
    </source>
</evidence>
<accession>A0A8H4UTU5</accession>
<gene>
    <name evidence="2" type="ORF">FZEAL_880</name>
</gene>
<evidence type="ECO:0000256" key="1">
    <source>
        <dbReference type="SAM" id="MobiDB-lite"/>
    </source>
</evidence>